<evidence type="ECO:0000313" key="2">
    <source>
        <dbReference type="Proteomes" id="UP000708208"/>
    </source>
</evidence>
<protein>
    <submittedName>
        <fullName evidence="1">Uncharacterized protein</fullName>
    </submittedName>
</protein>
<evidence type="ECO:0000313" key="1">
    <source>
        <dbReference type="EMBL" id="CAG7720896.1"/>
    </source>
</evidence>
<proteinExistence type="predicted"/>
<sequence length="96" mass="10752">LASNGKLTPLFFRVDVSAPGDFHRCLQVQAEMTDVDVAGSEVGATIKEKYCTSFLFPKPSLWAELGYIESRQSPENSFRPNEEKSFELVIVIAFLH</sequence>
<dbReference type="AlphaFoldDB" id="A0A8J2JJA5"/>
<name>A0A8J2JJA5_9HEXA</name>
<organism evidence="1 2">
    <name type="scientific">Allacma fusca</name>
    <dbReference type="NCBI Taxonomy" id="39272"/>
    <lineage>
        <taxon>Eukaryota</taxon>
        <taxon>Metazoa</taxon>
        <taxon>Ecdysozoa</taxon>
        <taxon>Arthropoda</taxon>
        <taxon>Hexapoda</taxon>
        <taxon>Collembola</taxon>
        <taxon>Symphypleona</taxon>
        <taxon>Sminthuridae</taxon>
        <taxon>Allacma</taxon>
    </lineage>
</organism>
<reference evidence="1" key="1">
    <citation type="submission" date="2021-06" db="EMBL/GenBank/DDBJ databases">
        <authorList>
            <person name="Hodson N. C."/>
            <person name="Mongue J. A."/>
            <person name="Jaron S. K."/>
        </authorList>
    </citation>
    <scope>NUCLEOTIDE SEQUENCE</scope>
</reference>
<dbReference type="EMBL" id="CAJVCH010074826">
    <property type="protein sequence ID" value="CAG7720896.1"/>
    <property type="molecule type" value="Genomic_DNA"/>
</dbReference>
<accession>A0A8J2JJA5</accession>
<gene>
    <name evidence="1" type="ORF">AFUS01_LOCUS10149</name>
</gene>
<comment type="caution">
    <text evidence="1">The sequence shown here is derived from an EMBL/GenBank/DDBJ whole genome shotgun (WGS) entry which is preliminary data.</text>
</comment>
<dbReference type="Proteomes" id="UP000708208">
    <property type="component" value="Unassembled WGS sequence"/>
</dbReference>
<keyword evidence="2" id="KW-1185">Reference proteome</keyword>
<feature type="non-terminal residue" evidence="1">
    <location>
        <position position="1"/>
    </location>
</feature>